<dbReference type="EMBL" id="AP018929">
    <property type="protein sequence ID" value="BBG24922.1"/>
    <property type="molecule type" value="Genomic_DNA"/>
</dbReference>
<dbReference type="AlphaFoldDB" id="A0A510DXG7"/>
<keyword evidence="1" id="KW-0472">Membrane</keyword>
<dbReference type="KEGG" id="step:IC006_2256"/>
<dbReference type="RefSeq" id="WP_054846280.1">
    <property type="nucleotide sequence ID" value="NZ_AP018929.1"/>
</dbReference>
<gene>
    <name evidence="2" type="ORF">IC006_2256</name>
    <name evidence="3" type="ORF">IC007_2260</name>
</gene>
<name>A0A510DXG7_9CREN</name>
<reference evidence="5" key="1">
    <citation type="submission" date="2018-09" db="EMBL/GenBank/DDBJ databases">
        <title>Complete Genome Sequencing of Sulfolobus sp. JCM 16834.</title>
        <authorList>
            <person name="Kato S."/>
            <person name="Itoh T."/>
            <person name="Ohkuma M."/>
        </authorList>
    </citation>
    <scope>NUCLEOTIDE SEQUENCE [LARGE SCALE GENOMIC DNA]</scope>
    <source>
        <strain evidence="5">IC-007</strain>
    </source>
</reference>
<evidence type="ECO:0000313" key="4">
    <source>
        <dbReference type="Proteomes" id="UP000322983"/>
    </source>
</evidence>
<dbReference type="GeneID" id="41718572"/>
<dbReference type="Proteomes" id="UP000325030">
    <property type="component" value="Chromosome"/>
</dbReference>
<dbReference type="Proteomes" id="UP000322983">
    <property type="component" value="Chromosome"/>
</dbReference>
<accession>A0A510DXG7</accession>
<evidence type="ECO:0000313" key="2">
    <source>
        <dbReference type="EMBL" id="BBG24922.1"/>
    </source>
</evidence>
<protein>
    <submittedName>
        <fullName evidence="2">Uncharacterized protein</fullName>
    </submittedName>
</protein>
<dbReference type="EMBL" id="AP018930">
    <property type="protein sequence ID" value="BBG27706.1"/>
    <property type="molecule type" value="Genomic_DNA"/>
</dbReference>
<feature type="transmembrane region" description="Helical" evidence="1">
    <location>
        <begin position="95"/>
        <end position="115"/>
    </location>
</feature>
<keyword evidence="1" id="KW-0812">Transmembrane</keyword>
<feature type="transmembrane region" description="Helical" evidence="1">
    <location>
        <begin position="65"/>
        <end position="83"/>
    </location>
</feature>
<proteinExistence type="predicted"/>
<keyword evidence="1" id="KW-1133">Transmembrane helix</keyword>
<evidence type="ECO:0000313" key="5">
    <source>
        <dbReference type="Proteomes" id="UP000325030"/>
    </source>
</evidence>
<accession>A0A510E5E5</accession>
<evidence type="ECO:0000256" key="1">
    <source>
        <dbReference type="SAM" id="Phobius"/>
    </source>
</evidence>
<organism evidence="2 4">
    <name type="scientific">Sulfuracidifex tepidarius</name>
    <dbReference type="NCBI Taxonomy" id="1294262"/>
    <lineage>
        <taxon>Archaea</taxon>
        <taxon>Thermoproteota</taxon>
        <taxon>Thermoprotei</taxon>
        <taxon>Sulfolobales</taxon>
        <taxon>Sulfolobaceae</taxon>
        <taxon>Sulfuracidifex</taxon>
    </lineage>
</organism>
<evidence type="ECO:0000313" key="3">
    <source>
        <dbReference type="EMBL" id="BBG27706.1"/>
    </source>
</evidence>
<sequence>MDSPNNRQFAGVQLYNEENLIERFDTELDLIGITNKRVIIVGENNVISVVPDTLRRIKIPDSDNNVIVAVVLFLILVCGYYIANSVYDMTKSTTSSVLIFFLFILVGSLIIYKLSKFIYYTEINRAVRISDQDGKIFNAILEVFNYVDVEKTKLEREVFDITRLFKH</sequence>
<reference evidence="2 4" key="2">
    <citation type="journal article" date="2020" name="Int. J. Syst. Evol. Microbiol.">
        <title>Sulfuracidifex tepidarius gen. nov., sp. nov. and transfer of Sulfolobus metallicus Huber and Stetter 1992 to the genus Sulfuracidifex as Sulfuracidifex metallicus comb. nov.</title>
        <authorList>
            <person name="Itoh T."/>
            <person name="Miura T."/>
            <person name="Sakai H.D."/>
            <person name="Kato S."/>
            <person name="Ohkuma M."/>
            <person name="Takashina T."/>
        </authorList>
    </citation>
    <scope>NUCLEOTIDE SEQUENCE [LARGE SCALE GENOMIC DNA]</scope>
    <source>
        <strain evidence="2 4">IC-006</strain>
        <strain evidence="3">IC-007</strain>
    </source>
</reference>
<keyword evidence="4" id="KW-1185">Reference proteome</keyword>